<dbReference type="Proteomes" id="UP001142055">
    <property type="component" value="Chromosome 1"/>
</dbReference>
<evidence type="ECO:0000256" key="1">
    <source>
        <dbReference type="SAM" id="SignalP"/>
    </source>
</evidence>
<feature type="signal peptide" evidence="1">
    <location>
        <begin position="1"/>
        <end position="29"/>
    </location>
</feature>
<keyword evidence="1" id="KW-0732">Signal</keyword>
<dbReference type="AlphaFoldDB" id="A0A9Q0MIW0"/>
<reference evidence="2" key="1">
    <citation type="submission" date="2022-12" db="EMBL/GenBank/DDBJ databases">
        <title>Genome assemblies of Blomia tropicalis.</title>
        <authorList>
            <person name="Cui Y."/>
        </authorList>
    </citation>
    <scope>NUCLEOTIDE SEQUENCE</scope>
    <source>
        <tissue evidence="2">Adult mites</tissue>
    </source>
</reference>
<dbReference type="GO" id="GO:0005230">
    <property type="term" value="F:extracellular ligand-gated monoatomic ion channel activity"/>
    <property type="evidence" value="ECO:0007669"/>
    <property type="project" value="InterPro"/>
</dbReference>
<dbReference type="GO" id="GO:0016020">
    <property type="term" value="C:membrane"/>
    <property type="evidence" value="ECO:0007669"/>
    <property type="project" value="InterPro"/>
</dbReference>
<gene>
    <name evidence="2" type="ORF">RDWZM_004458</name>
</gene>
<organism evidence="2 3">
    <name type="scientific">Blomia tropicalis</name>
    <name type="common">Mite</name>
    <dbReference type="NCBI Taxonomy" id="40697"/>
    <lineage>
        <taxon>Eukaryota</taxon>
        <taxon>Metazoa</taxon>
        <taxon>Ecdysozoa</taxon>
        <taxon>Arthropoda</taxon>
        <taxon>Chelicerata</taxon>
        <taxon>Arachnida</taxon>
        <taxon>Acari</taxon>
        <taxon>Acariformes</taxon>
        <taxon>Sarcoptiformes</taxon>
        <taxon>Astigmata</taxon>
        <taxon>Glycyphagoidea</taxon>
        <taxon>Echimyopodidae</taxon>
        <taxon>Blomia</taxon>
    </lineage>
</organism>
<keyword evidence="3" id="KW-1185">Reference proteome</keyword>
<accession>A0A9Q0MIW0</accession>
<comment type="caution">
    <text evidence="2">The sequence shown here is derived from an EMBL/GenBank/DDBJ whole genome shotgun (WGS) entry which is preliminary data.</text>
</comment>
<sequence length="92" mass="10150">MFHLNRFQTNGLLLLVIVFLFAPIEVGYCTANLRQVEKRILDDIIGEGKYDSRIRPSGINQTSGKDGPANVTINLLVRSISSIDDVTMSTAP</sequence>
<protein>
    <submittedName>
        <fullName evidence="2">Uncharacterized protein</fullName>
    </submittedName>
</protein>
<evidence type="ECO:0000313" key="3">
    <source>
        <dbReference type="Proteomes" id="UP001142055"/>
    </source>
</evidence>
<dbReference type="InterPro" id="IPR036734">
    <property type="entry name" value="Neur_chan_lig-bd_sf"/>
</dbReference>
<proteinExistence type="predicted"/>
<evidence type="ECO:0000313" key="2">
    <source>
        <dbReference type="EMBL" id="KAJ6225913.1"/>
    </source>
</evidence>
<dbReference type="Gene3D" id="2.70.170.10">
    <property type="entry name" value="Neurotransmitter-gated ion-channel ligand-binding domain"/>
    <property type="match status" value="1"/>
</dbReference>
<dbReference type="SUPFAM" id="SSF63712">
    <property type="entry name" value="Nicotinic receptor ligand binding domain-like"/>
    <property type="match status" value="1"/>
</dbReference>
<dbReference type="EMBL" id="JAPWDV010000001">
    <property type="protein sequence ID" value="KAJ6225913.1"/>
    <property type="molecule type" value="Genomic_DNA"/>
</dbReference>
<name>A0A9Q0MIW0_BLOTA</name>
<feature type="chain" id="PRO_5040435100" evidence="1">
    <location>
        <begin position="30"/>
        <end position="92"/>
    </location>
</feature>